<evidence type="ECO:0000259" key="4">
    <source>
        <dbReference type="Pfam" id="PF00931"/>
    </source>
</evidence>
<dbReference type="FunFam" id="3.40.50.300:FF:001091">
    <property type="entry name" value="Probable disease resistance protein At1g61300"/>
    <property type="match status" value="1"/>
</dbReference>
<dbReference type="Gene3D" id="1.10.8.430">
    <property type="entry name" value="Helical domain of apoptotic protease-activating factors"/>
    <property type="match status" value="1"/>
</dbReference>
<dbReference type="GO" id="GO:0002758">
    <property type="term" value="P:innate immune response-activating signaling pathway"/>
    <property type="evidence" value="ECO:0007669"/>
    <property type="project" value="UniProtKB-ARBA"/>
</dbReference>
<dbReference type="InterPro" id="IPR055414">
    <property type="entry name" value="LRR_R13L4/SHOC2-like"/>
</dbReference>
<evidence type="ECO:0000256" key="1">
    <source>
        <dbReference type="ARBA" id="ARBA00022737"/>
    </source>
</evidence>
<name>A0A9Q0HLA3_9POAL</name>
<dbReference type="InterPro" id="IPR042197">
    <property type="entry name" value="Apaf_helical"/>
</dbReference>
<dbReference type="InterPro" id="IPR002182">
    <property type="entry name" value="NB-ARC"/>
</dbReference>
<dbReference type="PANTHER" id="PTHR23155:SF1205">
    <property type="entry name" value="DISEASE RESISTANCE PROTEIN RPM1"/>
    <property type="match status" value="1"/>
</dbReference>
<dbReference type="InterPro" id="IPR027417">
    <property type="entry name" value="P-loop_NTPase"/>
</dbReference>
<protein>
    <recommendedName>
        <fullName evidence="9">NB-ARC domain-containing protein</fullName>
    </recommendedName>
</protein>
<organism evidence="7 8">
    <name type="scientific">Rhynchospora breviuscula</name>
    <dbReference type="NCBI Taxonomy" id="2022672"/>
    <lineage>
        <taxon>Eukaryota</taxon>
        <taxon>Viridiplantae</taxon>
        <taxon>Streptophyta</taxon>
        <taxon>Embryophyta</taxon>
        <taxon>Tracheophyta</taxon>
        <taxon>Spermatophyta</taxon>
        <taxon>Magnoliopsida</taxon>
        <taxon>Liliopsida</taxon>
        <taxon>Poales</taxon>
        <taxon>Cyperaceae</taxon>
        <taxon>Cyperoideae</taxon>
        <taxon>Rhynchosporeae</taxon>
        <taxon>Rhynchospora</taxon>
    </lineage>
</organism>
<reference evidence="7" key="1">
    <citation type="journal article" date="2022" name="Cell">
        <title>Repeat-based holocentromeres influence genome architecture and karyotype evolution.</title>
        <authorList>
            <person name="Hofstatter P.G."/>
            <person name="Thangavel G."/>
            <person name="Lux T."/>
            <person name="Neumann P."/>
            <person name="Vondrak T."/>
            <person name="Novak P."/>
            <person name="Zhang M."/>
            <person name="Costa L."/>
            <person name="Castellani M."/>
            <person name="Scott A."/>
            <person name="Toegelov H."/>
            <person name="Fuchs J."/>
            <person name="Mata-Sucre Y."/>
            <person name="Dias Y."/>
            <person name="Vanzela A.L.L."/>
            <person name="Huettel B."/>
            <person name="Almeida C.C.S."/>
            <person name="Simkova H."/>
            <person name="Souza G."/>
            <person name="Pedrosa-Harand A."/>
            <person name="Macas J."/>
            <person name="Mayer K.F.X."/>
            <person name="Houben A."/>
            <person name="Marques A."/>
        </authorList>
    </citation>
    <scope>NUCLEOTIDE SEQUENCE</scope>
    <source>
        <strain evidence="7">RhyBre1mFocal</strain>
    </source>
</reference>
<feature type="region of interest" description="Disordered" evidence="3">
    <location>
        <begin position="1"/>
        <end position="30"/>
    </location>
</feature>
<dbReference type="GO" id="GO:0042742">
    <property type="term" value="P:defense response to bacterium"/>
    <property type="evidence" value="ECO:0007669"/>
    <property type="project" value="UniProtKB-ARBA"/>
</dbReference>
<dbReference type="InterPro" id="IPR036388">
    <property type="entry name" value="WH-like_DNA-bd_sf"/>
</dbReference>
<evidence type="ECO:0000256" key="2">
    <source>
        <dbReference type="ARBA" id="ARBA00022821"/>
    </source>
</evidence>
<dbReference type="SUPFAM" id="SSF52058">
    <property type="entry name" value="L domain-like"/>
    <property type="match status" value="1"/>
</dbReference>
<evidence type="ECO:0000256" key="3">
    <source>
        <dbReference type="SAM" id="MobiDB-lite"/>
    </source>
</evidence>
<dbReference type="Gene3D" id="3.40.50.300">
    <property type="entry name" value="P-loop containing nucleotide triphosphate hydrolases"/>
    <property type="match status" value="1"/>
</dbReference>
<comment type="caution">
    <text evidence="7">The sequence shown here is derived from an EMBL/GenBank/DDBJ whole genome shotgun (WGS) entry which is preliminary data.</text>
</comment>
<keyword evidence="2" id="KW-0611">Plant defense</keyword>
<dbReference type="InterPro" id="IPR044974">
    <property type="entry name" value="Disease_R_plants"/>
</dbReference>
<sequence>MKRIKEKKDILGTPALGESSRNEKPPERPFPTLPYIDEAKVIVGQEDDKRVILEELLSPEPAHLSVVSIVGTGGLGKTTLARSIFNSPKIKENFSTRIWLSVSEQYNMINLLKMMLRQIRDLTGTEENILDEVYFTGKIRSHLEHARYFVVLDDVWSKEFWPNYFKNACPGGPKGSRALITTRDQNVTEVSTRPPHKLKFLSEEESKLLLFKIAFPYQDPPSNLDKIAQKLVRICGGLPLALEVVGGLLCKKDTYESWSNVAENLDWHSSKGDKCMKILAISYDYMPIVLKKCFMYFSSFPEDYSIDAKSLICKWVAEGLVCDEITGKEYLEELFQRSMILVSARSYDDSIEQCGVHDLLRELAIEKAKDNKFLVVFSNNNVDATFSDAGRVTLQSYNLNENDNYGTSNKKLRSLFIFGESLSDYSSFRLLKVLQVHNCSLRLEGQKWFKELIQLRYLEFKYCKIEDEEIPEEIGHMQNLQTLICDNSGRIKLPESMWSIKTLRHVSTSEYNIQTLPPPSDDLTFPNLQTLPKVHLKHTKGELYNFPSLCELSLQTIDDIWDPNTALLKNKTLQKLVDLSIVGSNVPLDVVDMRRFVFFEHLQCLALYAKWDVNLSAYFFPSCLTMLVLSGCQFTEDPMPELGKLQNLKILSLYSIPYIGRQMTCPAGGFPQLRKLSLVFLRNVEDFQIEEGTMPMLKRFQILFFVLMRMPDVQHLTKLEEFIWEGAPFSEEDIQMMHHENHHKLKHIHQVIIKR</sequence>
<dbReference type="PANTHER" id="PTHR23155">
    <property type="entry name" value="DISEASE RESISTANCE PROTEIN RP"/>
    <property type="match status" value="1"/>
</dbReference>
<dbReference type="OrthoDB" id="600370at2759"/>
<dbReference type="InterPro" id="IPR032675">
    <property type="entry name" value="LRR_dom_sf"/>
</dbReference>
<evidence type="ECO:0008006" key="9">
    <source>
        <dbReference type="Google" id="ProtNLM"/>
    </source>
</evidence>
<dbReference type="InterPro" id="IPR058922">
    <property type="entry name" value="WHD_DRP"/>
</dbReference>
<evidence type="ECO:0000259" key="5">
    <source>
        <dbReference type="Pfam" id="PF23559"/>
    </source>
</evidence>
<evidence type="ECO:0000313" key="7">
    <source>
        <dbReference type="EMBL" id="KAJ1690029.1"/>
    </source>
</evidence>
<feature type="domain" description="NB-ARC" evidence="4">
    <location>
        <begin position="46"/>
        <end position="217"/>
    </location>
</feature>
<dbReference type="GO" id="GO:0043531">
    <property type="term" value="F:ADP binding"/>
    <property type="evidence" value="ECO:0007669"/>
    <property type="project" value="InterPro"/>
</dbReference>
<dbReference type="Pfam" id="PF00931">
    <property type="entry name" value="NB-ARC"/>
    <property type="match status" value="1"/>
</dbReference>
<dbReference type="Gene3D" id="3.80.10.10">
    <property type="entry name" value="Ribonuclease Inhibitor"/>
    <property type="match status" value="1"/>
</dbReference>
<keyword evidence="1" id="KW-0677">Repeat</keyword>
<dbReference type="Pfam" id="PF23598">
    <property type="entry name" value="LRR_14"/>
    <property type="match status" value="1"/>
</dbReference>
<feature type="domain" description="Disease resistance protein winged helix" evidence="5">
    <location>
        <begin position="300"/>
        <end position="364"/>
    </location>
</feature>
<proteinExistence type="predicted"/>
<gene>
    <name evidence="7" type="ORF">LUZ63_014184</name>
</gene>
<dbReference type="EMBL" id="JAMQYH010000004">
    <property type="protein sequence ID" value="KAJ1690029.1"/>
    <property type="molecule type" value="Genomic_DNA"/>
</dbReference>
<accession>A0A9Q0HLA3</accession>
<dbReference type="FunFam" id="1.10.10.10:FF:000322">
    <property type="entry name" value="Probable disease resistance protein At1g63360"/>
    <property type="match status" value="1"/>
</dbReference>
<evidence type="ECO:0000313" key="8">
    <source>
        <dbReference type="Proteomes" id="UP001151287"/>
    </source>
</evidence>
<feature type="domain" description="Disease resistance R13L4/SHOC-2-like LRR" evidence="6">
    <location>
        <begin position="411"/>
        <end position="710"/>
    </location>
</feature>
<evidence type="ECO:0000259" key="6">
    <source>
        <dbReference type="Pfam" id="PF23598"/>
    </source>
</evidence>
<dbReference type="AlphaFoldDB" id="A0A9Q0HLA3"/>
<dbReference type="GO" id="GO:0009626">
    <property type="term" value="P:plant-type hypersensitive response"/>
    <property type="evidence" value="ECO:0007669"/>
    <property type="project" value="UniProtKB-ARBA"/>
</dbReference>
<dbReference type="Proteomes" id="UP001151287">
    <property type="component" value="Unassembled WGS sequence"/>
</dbReference>
<dbReference type="Gene3D" id="1.10.10.10">
    <property type="entry name" value="Winged helix-like DNA-binding domain superfamily/Winged helix DNA-binding domain"/>
    <property type="match status" value="1"/>
</dbReference>
<dbReference type="Pfam" id="PF23559">
    <property type="entry name" value="WHD_DRP"/>
    <property type="match status" value="1"/>
</dbReference>
<keyword evidence="8" id="KW-1185">Reference proteome</keyword>
<feature type="compositionally biased region" description="Basic and acidic residues" evidence="3">
    <location>
        <begin position="1"/>
        <end position="10"/>
    </location>
</feature>
<dbReference type="SUPFAM" id="SSF52540">
    <property type="entry name" value="P-loop containing nucleoside triphosphate hydrolases"/>
    <property type="match status" value="1"/>
</dbReference>
<dbReference type="PRINTS" id="PR00364">
    <property type="entry name" value="DISEASERSIST"/>
</dbReference>